<evidence type="ECO:0000256" key="1">
    <source>
        <dbReference type="ARBA" id="ARBA00004429"/>
    </source>
</evidence>
<evidence type="ECO:0000256" key="5">
    <source>
        <dbReference type="ARBA" id="ARBA00022989"/>
    </source>
</evidence>
<feature type="domain" description="TRAP C4-dicarboxylate transport system permease DctM subunit" evidence="8">
    <location>
        <begin position="14"/>
        <end position="269"/>
    </location>
</feature>
<dbReference type="InterPro" id="IPR010656">
    <property type="entry name" value="DctM"/>
</dbReference>
<name>X1TE07_9ZZZZ</name>
<comment type="subcellular location">
    <subcellularLocation>
        <location evidence="1">Cell inner membrane</location>
        <topology evidence="1">Multi-pass membrane protein</topology>
    </subcellularLocation>
</comment>
<keyword evidence="6 7" id="KW-0472">Membrane</keyword>
<feature type="transmembrane region" description="Helical" evidence="7">
    <location>
        <begin position="64"/>
        <end position="82"/>
    </location>
</feature>
<feature type="non-terminal residue" evidence="9">
    <location>
        <position position="271"/>
    </location>
</feature>
<comment type="caution">
    <text evidence="9">The sequence shown here is derived from an EMBL/GenBank/DDBJ whole genome shotgun (WGS) entry which is preliminary data.</text>
</comment>
<keyword evidence="4 7" id="KW-0812">Transmembrane</keyword>
<accession>X1TE07</accession>
<evidence type="ECO:0000256" key="2">
    <source>
        <dbReference type="ARBA" id="ARBA00022475"/>
    </source>
</evidence>
<dbReference type="AlphaFoldDB" id="X1TE07"/>
<dbReference type="Pfam" id="PF06808">
    <property type="entry name" value="DctM"/>
    <property type="match status" value="1"/>
</dbReference>
<feature type="transmembrane region" description="Helical" evidence="7">
    <location>
        <begin position="143"/>
        <end position="167"/>
    </location>
</feature>
<gene>
    <name evidence="9" type="ORF">S12H4_32299</name>
</gene>
<protein>
    <recommendedName>
        <fullName evidence="8">TRAP C4-dicarboxylate transport system permease DctM subunit domain-containing protein</fullName>
    </recommendedName>
</protein>
<dbReference type="PANTHER" id="PTHR33362:SF7">
    <property type="entry name" value="SLL1103 PROTEIN"/>
    <property type="match status" value="1"/>
</dbReference>
<dbReference type="GO" id="GO:0005886">
    <property type="term" value="C:plasma membrane"/>
    <property type="evidence" value="ECO:0007669"/>
    <property type="project" value="UniProtKB-SubCell"/>
</dbReference>
<sequence length="271" mass="28541">MIELSPEIISIIMLGSILVLVLTGYPIALVVGSVGLIVGYAVFGDTSLEIMYIRAYQLSLNYPFLAVPLFTFMGVVLQRSGIAEGLYEALYLWFGGFRGGLAVVTVVFGTILAACLGVITAAVTVLTLIALAPMIRRGYNKSLASGSVVASGTLGILIPPSIMLVVYGPMAGLSVAKMLVAAIFPGLILSGLYITYITVRCFCQPKLAPPIPIEERRVPFIKKTTKLLTSLVPPAILILAVLGTIFFGLAPPTEAAAVGSLAALLLSMGYR</sequence>
<dbReference type="InterPro" id="IPR004681">
    <property type="entry name" value="TRAP_DctM"/>
</dbReference>
<dbReference type="GO" id="GO:0022857">
    <property type="term" value="F:transmembrane transporter activity"/>
    <property type="evidence" value="ECO:0007669"/>
    <property type="project" value="TreeGrafter"/>
</dbReference>
<dbReference type="PANTHER" id="PTHR33362">
    <property type="entry name" value="SIALIC ACID TRAP TRANSPORTER PERMEASE PROTEIN SIAT-RELATED"/>
    <property type="match status" value="1"/>
</dbReference>
<keyword evidence="5 7" id="KW-1133">Transmembrane helix</keyword>
<feature type="transmembrane region" description="Helical" evidence="7">
    <location>
        <begin position="12"/>
        <end position="43"/>
    </location>
</feature>
<evidence type="ECO:0000259" key="8">
    <source>
        <dbReference type="Pfam" id="PF06808"/>
    </source>
</evidence>
<reference evidence="9" key="1">
    <citation type="journal article" date="2014" name="Front. Microbiol.">
        <title>High frequency of phylogenetically diverse reductive dehalogenase-homologous genes in deep subseafloor sedimentary metagenomes.</title>
        <authorList>
            <person name="Kawai M."/>
            <person name="Futagami T."/>
            <person name="Toyoda A."/>
            <person name="Takaki Y."/>
            <person name="Nishi S."/>
            <person name="Hori S."/>
            <person name="Arai W."/>
            <person name="Tsubouchi T."/>
            <person name="Morono Y."/>
            <person name="Uchiyama I."/>
            <person name="Ito T."/>
            <person name="Fujiyama A."/>
            <person name="Inagaki F."/>
            <person name="Takami H."/>
        </authorList>
    </citation>
    <scope>NUCLEOTIDE SEQUENCE</scope>
    <source>
        <strain evidence="9">Expedition CK06-06</strain>
    </source>
</reference>
<feature type="transmembrane region" description="Helical" evidence="7">
    <location>
        <begin position="227"/>
        <end position="249"/>
    </location>
</feature>
<keyword evidence="2" id="KW-1003">Cell membrane</keyword>
<evidence type="ECO:0000256" key="4">
    <source>
        <dbReference type="ARBA" id="ARBA00022692"/>
    </source>
</evidence>
<dbReference type="EMBL" id="BARW01018929">
    <property type="protein sequence ID" value="GAI89591.1"/>
    <property type="molecule type" value="Genomic_DNA"/>
</dbReference>
<keyword evidence="3" id="KW-0997">Cell inner membrane</keyword>
<feature type="transmembrane region" description="Helical" evidence="7">
    <location>
        <begin position="102"/>
        <end position="131"/>
    </location>
</feature>
<organism evidence="9">
    <name type="scientific">marine sediment metagenome</name>
    <dbReference type="NCBI Taxonomy" id="412755"/>
    <lineage>
        <taxon>unclassified sequences</taxon>
        <taxon>metagenomes</taxon>
        <taxon>ecological metagenomes</taxon>
    </lineage>
</organism>
<feature type="transmembrane region" description="Helical" evidence="7">
    <location>
        <begin position="179"/>
        <end position="199"/>
    </location>
</feature>
<proteinExistence type="predicted"/>
<evidence type="ECO:0000256" key="7">
    <source>
        <dbReference type="SAM" id="Phobius"/>
    </source>
</evidence>
<evidence type="ECO:0000256" key="3">
    <source>
        <dbReference type="ARBA" id="ARBA00022519"/>
    </source>
</evidence>
<evidence type="ECO:0000313" key="9">
    <source>
        <dbReference type="EMBL" id="GAI89591.1"/>
    </source>
</evidence>
<evidence type="ECO:0000256" key="6">
    <source>
        <dbReference type="ARBA" id="ARBA00023136"/>
    </source>
</evidence>